<name>A0A345SYB7_9ACTN</name>
<organism evidence="1 2">
    <name type="scientific">Peterkaempfera bronchialis</name>
    <dbReference type="NCBI Taxonomy" id="2126346"/>
    <lineage>
        <taxon>Bacteria</taxon>
        <taxon>Bacillati</taxon>
        <taxon>Actinomycetota</taxon>
        <taxon>Actinomycetes</taxon>
        <taxon>Kitasatosporales</taxon>
        <taxon>Streptomycetaceae</taxon>
        <taxon>Peterkaempfera</taxon>
    </lineage>
</organism>
<reference evidence="2" key="1">
    <citation type="submission" date="2018-07" db="EMBL/GenBank/DDBJ databases">
        <title>Streptacidiphilus bronchialis DSM 106435 chromosome.</title>
        <authorList>
            <person name="Batra D."/>
            <person name="Gulvik C.A."/>
        </authorList>
    </citation>
    <scope>NUCLEOTIDE SEQUENCE [LARGE SCALE GENOMIC DNA]</scope>
    <source>
        <strain evidence="2">DSM 106435</strain>
    </source>
</reference>
<gene>
    <name evidence="1" type="ORF">C7M71_016115</name>
</gene>
<dbReference type="KEGG" id="stri:C7M71_016115"/>
<proteinExistence type="predicted"/>
<sequence length="104" mass="11800">MTEWMRCSWDEEDIRYLFEIGDDGYVTRQIELRGPERAPIAAASLVAWLTARDTGRLPEYEAVYGLTAEPPVPEWEGHNPQPLSAADFEDAWQAARQAIHSRPG</sequence>
<evidence type="ECO:0000313" key="2">
    <source>
        <dbReference type="Proteomes" id="UP000249340"/>
    </source>
</evidence>
<dbReference type="AlphaFoldDB" id="A0A345SYB7"/>
<accession>A0A345SYB7</accession>
<evidence type="ECO:0000313" key="1">
    <source>
        <dbReference type="EMBL" id="AXI78722.1"/>
    </source>
</evidence>
<dbReference type="Proteomes" id="UP000249340">
    <property type="component" value="Chromosome"/>
</dbReference>
<dbReference type="EMBL" id="CP031264">
    <property type="protein sequence ID" value="AXI78722.1"/>
    <property type="molecule type" value="Genomic_DNA"/>
</dbReference>
<keyword evidence="2" id="KW-1185">Reference proteome</keyword>
<protein>
    <submittedName>
        <fullName evidence="1">Uncharacterized protein</fullName>
    </submittedName>
</protein>
<dbReference type="OrthoDB" id="4554814at2"/>
<dbReference type="RefSeq" id="WP_111490978.1">
    <property type="nucleotide sequence ID" value="NZ_CP031264.1"/>
</dbReference>